<comment type="caution">
    <text evidence="2">The sequence shown here is derived from an EMBL/GenBank/DDBJ whole genome shotgun (WGS) entry which is preliminary data.</text>
</comment>
<dbReference type="EMBL" id="VSRR010044570">
    <property type="protein sequence ID" value="MPC76920.1"/>
    <property type="molecule type" value="Genomic_DNA"/>
</dbReference>
<sequence length="62" mass="7082">MSPSTEGTPTAKHYVLTLHRSLSFLHTPKFHSREKITVVLGIMLTLGMCVCVCVFLMYYLFM</sequence>
<protein>
    <submittedName>
        <fullName evidence="2">Uncharacterized protein</fullName>
    </submittedName>
</protein>
<reference evidence="2 3" key="1">
    <citation type="submission" date="2019-05" db="EMBL/GenBank/DDBJ databases">
        <title>Another draft genome of Portunus trituberculatus and its Hox gene families provides insights of decapod evolution.</title>
        <authorList>
            <person name="Jeong J.-H."/>
            <person name="Song I."/>
            <person name="Kim S."/>
            <person name="Choi T."/>
            <person name="Kim D."/>
            <person name="Ryu S."/>
            <person name="Kim W."/>
        </authorList>
    </citation>
    <scope>NUCLEOTIDE SEQUENCE [LARGE SCALE GENOMIC DNA]</scope>
    <source>
        <tissue evidence="2">Muscle</tissue>
    </source>
</reference>
<keyword evidence="1" id="KW-1133">Transmembrane helix</keyword>
<feature type="transmembrane region" description="Helical" evidence="1">
    <location>
        <begin position="38"/>
        <end position="61"/>
    </location>
</feature>
<keyword evidence="3" id="KW-1185">Reference proteome</keyword>
<evidence type="ECO:0000313" key="3">
    <source>
        <dbReference type="Proteomes" id="UP000324222"/>
    </source>
</evidence>
<evidence type="ECO:0000313" key="2">
    <source>
        <dbReference type="EMBL" id="MPC76920.1"/>
    </source>
</evidence>
<organism evidence="2 3">
    <name type="scientific">Portunus trituberculatus</name>
    <name type="common">Swimming crab</name>
    <name type="synonym">Neptunus trituberculatus</name>
    <dbReference type="NCBI Taxonomy" id="210409"/>
    <lineage>
        <taxon>Eukaryota</taxon>
        <taxon>Metazoa</taxon>
        <taxon>Ecdysozoa</taxon>
        <taxon>Arthropoda</taxon>
        <taxon>Crustacea</taxon>
        <taxon>Multicrustacea</taxon>
        <taxon>Malacostraca</taxon>
        <taxon>Eumalacostraca</taxon>
        <taxon>Eucarida</taxon>
        <taxon>Decapoda</taxon>
        <taxon>Pleocyemata</taxon>
        <taxon>Brachyura</taxon>
        <taxon>Eubrachyura</taxon>
        <taxon>Portunoidea</taxon>
        <taxon>Portunidae</taxon>
        <taxon>Portuninae</taxon>
        <taxon>Portunus</taxon>
    </lineage>
</organism>
<evidence type="ECO:0000256" key="1">
    <source>
        <dbReference type="SAM" id="Phobius"/>
    </source>
</evidence>
<proteinExistence type="predicted"/>
<keyword evidence="1" id="KW-0812">Transmembrane</keyword>
<name>A0A5B7HWS8_PORTR</name>
<dbReference type="AlphaFoldDB" id="A0A5B7HWS8"/>
<keyword evidence="1" id="KW-0472">Membrane</keyword>
<dbReference type="Proteomes" id="UP000324222">
    <property type="component" value="Unassembled WGS sequence"/>
</dbReference>
<accession>A0A5B7HWS8</accession>
<gene>
    <name evidence="2" type="ORF">E2C01_071356</name>
</gene>